<dbReference type="Proteomes" id="UP000318103">
    <property type="component" value="Unassembled WGS sequence"/>
</dbReference>
<keyword evidence="2" id="KW-0560">Oxidoreductase</keyword>
<feature type="region of interest" description="Disordered" evidence="1">
    <location>
        <begin position="77"/>
        <end position="103"/>
    </location>
</feature>
<gene>
    <name evidence="2" type="ORF">FB563_8460</name>
</gene>
<reference evidence="2 3" key="1">
    <citation type="submission" date="2019-06" db="EMBL/GenBank/DDBJ databases">
        <title>Sequencing the genomes of 1000 actinobacteria strains.</title>
        <authorList>
            <person name="Klenk H.-P."/>
        </authorList>
    </citation>
    <scope>NUCLEOTIDE SEQUENCE [LARGE SCALE GENOMIC DNA]</scope>
    <source>
        <strain evidence="2 3">DSM 41929</strain>
    </source>
</reference>
<protein>
    <submittedName>
        <fullName evidence="2">AhpD family alkylhydroperoxidase</fullName>
    </submittedName>
</protein>
<name>A0A542SX16_9ACTN</name>
<organism evidence="2 3">
    <name type="scientific">Streptomyces puniciscabiei</name>
    <dbReference type="NCBI Taxonomy" id="164348"/>
    <lineage>
        <taxon>Bacteria</taxon>
        <taxon>Bacillati</taxon>
        <taxon>Actinomycetota</taxon>
        <taxon>Actinomycetes</taxon>
        <taxon>Kitasatosporales</taxon>
        <taxon>Streptomycetaceae</taxon>
        <taxon>Streptomyces</taxon>
    </lineage>
</organism>
<keyword evidence="3" id="KW-1185">Reference proteome</keyword>
<dbReference type="InterPro" id="IPR029032">
    <property type="entry name" value="AhpD-like"/>
</dbReference>
<keyword evidence="2" id="KW-0575">Peroxidase</keyword>
<proteinExistence type="predicted"/>
<dbReference type="RefSeq" id="WP_055705572.1">
    <property type="nucleotide sequence ID" value="NZ_JBPJFI010000002.1"/>
</dbReference>
<dbReference type="InterPro" id="IPR004675">
    <property type="entry name" value="AhpD_core"/>
</dbReference>
<dbReference type="EMBL" id="VFNX01000009">
    <property type="protein sequence ID" value="TQK79088.1"/>
    <property type="molecule type" value="Genomic_DNA"/>
</dbReference>
<comment type="caution">
    <text evidence="2">The sequence shown here is derived from an EMBL/GenBank/DDBJ whole genome shotgun (WGS) entry which is preliminary data.</text>
</comment>
<sequence length="159" mass="16701">MVLRGGQPARPWVDGPAAGLGDRREHAALPPRRTGDLIPAPVRERLAIATAEYNNCTYCLSAHTCIGAHVAEVDAEDPERARHAESAGPHGAALPALSDARGRGHIGETQLKAARAAGVTDAEIAEIVGNPALNIPTNHFNVLADTDNEWPVVSPHTHG</sequence>
<dbReference type="GO" id="GO:0051920">
    <property type="term" value="F:peroxiredoxin activity"/>
    <property type="evidence" value="ECO:0007669"/>
    <property type="project" value="InterPro"/>
</dbReference>
<dbReference type="AlphaFoldDB" id="A0A542SX16"/>
<dbReference type="SUPFAM" id="SSF69118">
    <property type="entry name" value="AhpD-like"/>
    <property type="match status" value="1"/>
</dbReference>
<evidence type="ECO:0000256" key="1">
    <source>
        <dbReference type="SAM" id="MobiDB-lite"/>
    </source>
</evidence>
<dbReference type="OrthoDB" id="122912at2"/>
<evidence type="ECO:0000313" key="3">
    <source>
        <dbReference type="Proteomes" id="UP000318103"/>
    </source>
</evidence>
<accession>A0A542SX16</accession>
<feature type="region of interest" description="Disordered" evidence="1">
    <location>
        <begin position="1"/>
        <end position="36"/>
    </location>
</feature>
<dbReference type="Gene3D" id="1.20.1290.10">
    <property type="entry name" value="AhpD-like"/>
    <property type="match status" value="1"/>
</dbReference>
<evidence type="ECO:0000313" key="2">
    <source>
        <dbReference type="EMBL" id="TQK79088.1"/>
    </source>
</evidence>
<dbReference type="NCBIfam" id="TIGR00778">
    <property type="entry name" value="ahpD_dom"/>
    <property type="match status" value="1"/>
</dbReference>